<keyword evidence="4" id="KW-1185">Reference proteome</keyword>
<dbReference type="Proteomes" id="UP000295217">
    <property type="component" value="Unassembled WGS sequence"/>
</dbReference>
<name>A0A4R5A877_9ACTN</name>
<proteinExistence type="predicted"/>
<sequence>MGDPAEPDHLRIGTRERDAALDLLSEHFAAGRLTAEEHAQRTVVNPGRVAVPSPSTGRTGCASRPTRAGSAARCPGGSTAGSGSRRRPASAI</sequence>
<dbReference type="Pfam" id="PF08044">
    <property type="entry name" value="DUF1707"/>
    <property type="match status" value="1"/>
</dbReference>
<feature type="region of interest" description="Disordered" evidence="1">
    <location>
        <begin position="47"/>
        <end position="92"/>
    </location>
</feature>
<reference evidence="3 4" key="1">
    <citation type="submission" date="2019-02" db="EMBL/GenBank/DDBJ databases">
        <title>Draft genome sequences of novel Actinobacteria.</title>
        <authorList>
            <person name="Sahin N."/>
            <person name="Ay H."/>
            <person name="Saygin H."/>
        </authorList>
    </citation>
    <scope>NUCLEOTIDE SEQUENCE [LARGE SCALE GENOMIC DNA]</scope>
    <source>
        <strain evidence="3 4">8K307</strain>
    </source>
</reference>
<evidence type="ECO:0000313" key="3">
    <source>
        <dbReference type="EMBL" id="TDD67320.1"/>
    </source>
</evidence>
<comment type="caution">
    <text evidence="3">The sequence shown here is derived from an EMBL/GenBank/DDBJ whole genome shotgun (WGS) entry which is preliminary data.</text>
</comment>
<evidence type="ECO:0000259" key="2">
    <source>
        <dbReference type="Pfam" id="PF08044"/>
    </source>
</evidence>
<organism evidence="3 4">
    <name type="scientific">Jiangella aurantiaca</name>
    <dbReference type="NCBI Taxonomy" id="2530373"/>
    <lineage>
        <taxon>Bacteria</taxon>
        <taxon>Bacillati</taxon>
        <taxon>Actinomycetota</taxon>
        <taxon>Actinomycetes</taxon>
        <taxon>Jiangellales</taxon>
        <taxon>Jiangellaceae</taxon>
        <taxon>Jiangella</taxon>
    </lineage>
</organism>
<dbReference type="RefSeq" id="WP_132104840.1">
    <property type="nucleotide sequence ID" value="NZ_SMLB01000030.1"/>
</dbReference>
<evidence type="ECO:0000256" key="1">
    <source>
        <dbReference type="SAM" id="MobiDB-lite"/>
    </source>
</evidence>
<dbReference type="EMBL" id="SMLB01000030">
    <property type="protein sequence ID" value="TDD67320.1"/>
    <property type="molecule type" value="Genomic_DNA"/>
</dbReference>
<dbReference type="OrthoDB" id="3534574at2"/>
<gene>
    <name evidence="3" type="ORF">E1262_19705</name>
</gene>
<feature type="domain" description="DUF1707" evidence="2">
    <location>
        <begin position="10"/>
        <end position="42"/>
    </location>
</feature>
<dbReference type="AlphaFoldDB" id="A0A4R5A877"/>
<dbReference type="InterPro" id="IPR012551">
    <property type="entry name" value="DUF1707_SHOCT-like"/>
</dbReference>
<accession>A0A4R5A877</accession>
<evidence type="ECO:0000313" key="4">
    <source>
        <dbReference type="Proteomes" id="UP000295217"/>
    </source>
</evidence>
<protein>
    <submittedName>
        <fullName evidence="3">DUF1707 domain-containing protein</fullName>
    </submittedName>
</protein>